<dbReference type="SUPFAM" id="SSF51735">
    <property type="entry name" value="NAD(P)-binding Rossmann-fold domains"/>
    <property type="match status" value="1"/>
</dbReference>
<dbReference type="InterPro" id="IPR036291">
    <property type="entry name" value="NAD(P)-bd_dom_sf"/>
</dbReference>
<keyword evidence="2" id="KW-0472">Membrane</keyword>
<feature type="transmembrane region" description="Helical" evidence="2">
    <location>
        <begin position="161"/>
        <end position="181"/>
    </location>
</feature>
<keyword evidence="2" id="KW-1133">Transmembrane helix</keyword>
<name>A0A0D5NF59_9BACL</name>
<dbReference type="PANTHER" id="PTHR11092:SF0">
    <property type="entry name" value="EPIMERASE FAMILY PROTEIN SDR39U1"/>
    <property type="match status" value="1"/>
</dbReference>
<dbReference type="CDD" id="cd05242">
    <property type="entry name" value="SDR_a8"/>
    <property type="match status" value="1"/>
</dbReference>
<sequence length="302" mass="32742">MKIAVAGGTGFVGKALVSALTDRGDEVWVISRKEQRQSEAAAAVRRITWEQLESDPLLLKGIDGIVNLAGETINQRWTDGAKQRILHSRLTAAQRLARMADALPEPPQVLVNASATALYGNSLSETFDEDSPVSDGDGDFLSSVVRQWEQAAMSIRARRSVLLRVGIVVGMNGGALPQMLLPFRLFAGGPVGSGKQWMSWIHLDDMVRLLLFSLDNSSISGPVNATSPDPVRNEDFGRAIAASLGKPFWLPVPAFMLKLLFGELAVLLLEGQRAVPKKALAAGFTYRYGTIQAAMDHLLRSH</sequence>
<accession>A0A0D5NF59</accession>
<dbReference type="InterPro" id="IPR001509">
    <property type="entry name" value="Epimerase_deHydtase"/>
</dbReference>
<evidence type="ECO:0000313" key="6">
    <source>
        <dbReference type="Proteomes" id="UP000032633"/>
    </source>
</evidence>
<dbReference type="OrthoDB" id="9801773at2"/>
<keyword evidence="6" id="KW-1185">Reference proteome</keyword>
<dbReference type="NCBIfam" id="TIGR01777">
    <property type="entry name" value="yfcH"/>
    <property type="match status" value="1"/>
</dbReference>
<dbReference type="Gene3D" id="3.40.50.720">
    <property type="entry name" value="NAD(P)-binding Rossmann-like Domain"/>
    <property type="match status" value="1"/>
</dbReference>
<dbReference type="AlphaFoldDB" id="A0A0D5NF59"/>
<dbReference type="Proteomes" id="UP000032633">
    <property type="component" value="Chromosome"/>
</dbReference>
<feature type="domain" description="NAD-dependent epimerase/dehydratase" evidence="3">
    <location>
        <begin position="3"/>
        <end position="216"/>
    </location>
</feature>
<keyword evidence="2" id="KW-0812">Transmembrane</keyword>
<protein>
    <recommendedName>
        <fullName evidence="7">Multidrug MFS transporter</fullName>
    </recommendedName>
</protein>
<evidence type="ECO:0000259" key="3">
    <source>
        <dbReference type="Pfam" id="PF01370"/>
    </source>
</evidence>
<proteinExistence type="inferred from homology"/>
<dbReference type="PATRIC" id="fig|1126833.4.peg.641"/>
<evidence type="ECO:0000259" key="4">
    <source>
        <dbReference type="Pfam" id="PF08338"/>
    </source>
</evidence>
<dbReference type="EMBL" id="CP011058">
    <property type="protein sequence ID" value="AJY73770.1"/>
    <property type="molecule type" value="Genomic_DNA"/>
</dbReference>
<dbReference type="HOGENOM" id="CLU_047373_0_3_9"/>
<reference evidence="5 6" key="1">
    <citation type="journal article" date="2015" name="J. Biotechnol.">
        <title>Complete genome sequence of Paenibacillus beijingensis 7188(T) (=DSM 24997(T)), a novel rhizobacterium from jujube garden soil.</title>
        <authorList>
            <person name="Kwak Y."/>
            <person name="Shin J.H."/>
        </authorList>
    </citation>
    <scope>NUCLEOTIDE SEQUENCE [LARGE SCALE GENOMIC DNA]</scope>
    <source>
        <strain evidence="5 6">DSM 24997</strain>
    </source>
</reference>
<dbReference type="InterPro" id="IPR010099">
    <property type="entry name" value="SDR39U1"/>
</dbReference>
<dbReference type="InterPro" id="IPR013549">
    <property type="entry name" value="DUF1731"/>
</dbReference>
<dbReference type="PANTHER" id="PTHR11092">
    <property type="entry name" value="SUGAR NUCLEOTIDE EPIMERASE RELATED"/>
    <property type="match status" value="1"/>
</dbReference>
<reference evidence="6" key="2">
    <citation type="submission" date="2015-03" db="EMBL/GenBank/DDBJ databases">
        <title>Genome sequence of Paenibacillus beijingensis strain DSM 24997T.</title>
        <authorList>
            <person name="Kwak Y."/>
            <person name="Shin J.-H."/>
        </authorList>
    </citation>
    <scope>NUCLEOTIDE SEQUENCE [LARGE SCALE GENOMIC DNA]</scope>
    <source>
        <strain evidence="6">DSM 24997</strain>
    </source>
</reference>
<organism evidence="5 6">
    <name type="scientific">Paenibacillus beijingensis</name>
    <dbReference type="NCBI Taxonomy" id="1126833"/>
    <lineage>
        <taxon>Bacteria</taxon>
        <taxon>Bacillati</taxon>
        <taxon>Bacillota</taxon>
        <taxon>Bacilli</taxon>
        <taxon>Bacillales</taxon>
        <taxon>Paenibacillaceae</taxon>
        <taxon>Paenibacillus</taxon>
    </lineage>
</organism>
<dbReference type="Pfam" id="PF01370">
    <property type="entry name" value="Epimerase"/>
    <property type="match status" value="1"/>
</dbReference>
<evidence type="ECO:0000256" key="2">
    <source>
        <dbReference type="SAM" id="Phobius"/>
    </source>
</evidence>
<comment type="similarity">
    <text evidence="1">Belongs to the NAD(P)-dependent epimerase/dehydratase family. SDR39U1 subfamily.</text>
</comment>
<dbReference type="KEGG" id="pbj:VN24_02890"/>
<feature type="transmembrane region" description="Helical" evidence="2">
    <location>
        <begin position="248"/>
        <end position="269"/>
    </location>
</feature>
<evidence type="ECO:0000256" key="1">
    <source>
        <dbReference type="ARBA" id="ARBA00009353"/>
    </source>
</evidence>
<dbReference type="Pfam" id="PF08338">
    <property type="entry name" value="DUF1731"/>
    <property type="match status" value="1"/>
</dbReference>
<gene>
    <name evidence="5" type="ORF">VN24_02890</name>
</gene>
<evidence type="ECO:0000313" key="5">
    <source>
        <dbReference type="EMBL" id="AJY73770.1"/>
    </source>
</evidence>
<evidence type="ECO:0008006" key="7">
    <source>
        <dbReference type="Google" id="ProtNLM"/>
    </source>
</evidence>
<feature type="domain" description="DUF1731" evidence="4">
    <location>
        <begin position="252"/>
        <end position="298"/>
    </location>
</feature>
<dbReference type="RefSeq" id="WP_045669205.1">
    <property type="nucleotide sequence ID" value="NZ_CP011058.1"/>
</dbReference>
<dbReference type="STRING" id="1126833.VN24_02890"/>